<comment type="subcellular location">
    <subcellularLocation>
        <location evidence="1">Cytoplasm</location>
    </subcellularLocation>
</comment>
<evidence type="ECO:0000256" key="6">
    <source>
        <dbReference type="ARBA" id="ARBA00023098"/>
    </source>
</evidence>
<proteinExistence type="inferred from homology"/>
<evidence type="ECO:0000256" key="3">
    <source>
        <dbReference type="ARBA" id="ARBA00011738"/>
    </source>
</evidence>
<keyword evidence="4" id="KW-0963">Cytoplasm</keyword>
<name>A0A5F4WJF2_CALJA</name>
<reference evidence="10" key="2">
    <citation type="submission" date="2025-08" db="UniProtKB">
        <authorList>
            <consortium name="Ensembl"/>
        </authorList>
    </citation>
    <scope>IDENTIFICATION</scope>
</reference>
<evidence type="ECO:0000256" key="7">
    <source>
        <dbReference type="RuleBase" id="RU003494"/>
    </source>
</evidence>
<comment type="subunit">
    <text evidence="3">Homodimer.</text>
</comment>
<comment type="catalytic activity">
    <reaction evidence="7">
        <text>RX + glutathione = an S-substituted glutathione + a halide anion + H(+)</text>
        <dbReference type="Rhea" id="RHEA:16437"/>
        <dbReference type="ChEBI" id="CHEBI:15378"/>
        <dbReference type="ChEBI" id="CHEBI:16042"/>
        <dbReference type="ChEBI" id="CHEBI:17792"/>
        <dbReference type="ChEBI" id="CHEBI:57925"/>
        <dbReference type="ChEBI" id="CHEBI:90779"/>
        <dbReference type="EC" id="2.5.1.18"/>
    </reaction>
</comment>
<reference evidence="10" key="3">
    <citation type="submission" date="2025-09" db="UniProtKB">
        <authorList>
            <consortium name="Ensembl"/>
        </authorList>
    </citation>
    <scope>IDENTIFICATION</scope>
</reference>
<dbReference type="InterPro" id="IPR003081">
    <property type="entry name" value="GST_mu"/>
</dbReference>
<dbReference type="InterPro" id="IPR040079">
    <property type="entry name" value="Glutathione_S-Trfase"/>
</dbReference>
<evidence type="ECO:0000256" key="2">
    <source>
        <dbReference type="ARBA" id="ARBA00005861"/>
    </source>
</evidence>
<gene>
    <name evidence="10" type="primary">LOC100407094</name>
</gene>
<dbReference type="Gene3D" id="1.20.1050.130">
    <property type="match status" value="1"/>
</dbReference>
<dbReference type="PROSITE" id="PS50405">
    <property type="entry name" value="GST_CTER"/>
    <property type="match status" value="1"/>
</dbReference>
<evidence type="ECO:0000313" key="10">
    <source>
        <dbReference type="Ensembl" id="ENSCJAP00000077834.2"/>
    </source>
</evidence>
<dbReference type="GO" id="GO:0006749">
    <property type="term" value="P:glutathione metabolic process"/>
    <property type="evidence" value="ECO:0007669"/>
    <property type="project" value="UniProtKB-ARBA"/>
</dbReference>
<accession>A0A5F4WJF2</accession>
<dbReference type="InterPro" id="IPR036282">
    <property type="entry name" value="Glutathione-S-Trfase_C_sf"/>
</dbReference>
<dbReference type="PRINTS" id="PR01267">
    <property type="entry name" value="GSTRNSFRASEM"/>
</dbReference>
<dbReference type="GeneTree" id="ENSGT00940000155416"/>
<evidence type="ECO:0000259" key="8">
    <source>
        <dbReference type="PROSITE" id="PS50404"/>
    </source>
</evidence>
<dbReference type="InterPro" id="IPR050213">
    <property type="entry name" value="GST_superfamily"/>
</dbReference>
<dbReference type="Proteomes" id="UP000008225">
    <property type="component" value="Chromosome 7"/>
</dbReference>
<dbReference type="Ensembl" id="ENSCJAT00000108442.2">
    <property type="protein sequence ID" value="ENSCJAP00000077834.2"/>
    <property type="gene ID" value="ENSCJAG00000043588.3"/>
</dbReference>
<reference evidence="10" key="1">
    <citation type="submission" date="2009-03" db="EMBL/GenBank/DDBJ databases">
        <authorList>
            <person name="Warren W."/>
            <person name="Ye L."/>
            <person name="Minx P."/>
            <person name="Worley K."/>
            <person name="Gibbs R."/>
            <person name="Wilson R.K."/>
        </authorList>
    </citation>
    <scope>NUCLEOTIDE SEQUENCE [LARGE SCALE GENOMIC DNA]</scope>
</reference>
<dbReference type="FunFam" id="1.20.1050.10:FF:000101">
    <property type="entry name" value="Glutathione S-transferase Mu 4"/>
    <property type="match status" value="1"/>
</dbReference>
<dbReference type="EC" id="2.5.1.18" evidence="7"/>
<dbReference type="SUPFAM" id="SSF52833">
    <property type="entry name" value="Thioredoxin-like"/>
    <property type="match status" value="1"/>
</dbReference>
<evidence type="ECO:0000256" key="5">
    <source>
        <dbReference type="ARBA" id="ARBA00022679"/>
    </source>
</evidence>
<dbReference type="GO" id="GO:0004364">
    <property type="term" value="F:glutathione transferase activity"/>
    <property type="evidence" value="ECO:0007669"/>
    <property type="project" value="UniProtKB-EC"/>
</dbReference>
<dbReference type="Pfam" id="PF00043">
    <property type="entry name" value="GST_C"/>
    <property type="match status" value="1"/>
</dbReference>
<evidence type="ECO:0000256" key="4">
    <source>
        <dbReference type="ARBA" id="ARBA00022490"/>
    </source>
</evidence>
<dbReference type="PANTHER" id="PTHR11571">
    <property type="entry name" value="GLUTATHIONE S-TRANSFERASE"/>
    <property type="match status" value="1"/>
</dbReference>
<feature type="domain" description="GST C-terminal" evidence="9">
    <location>
        <begin position="49"/>
        <end position="177"/>
    </location>
</feature>
<dbReference type="GO" id="GO:0006629">
    <property type="term" value="P:lipid metabolic process"/>
    <property type="evidence" value="ECO:0007669"/>
    <property type="project" value="UniProtKB-KW"/>
</dbReference>
<protein>
    <recommendedName>
        <fullName evidence="7">Glutathione S-transferase</fullName>
        <ecNumber evidence="7">2.5.1.18</ecNumber>
    </recommendedName>
</protein>
<dbReference type="InterPro" id="IPR004046">
    <property type="entry name" value="GST_C"/>
</dbReference>
<dbReference type="SUPFAM" id="SSF47616">
    <property type="entry name" value="GST C-terminal domain-like"/>
    <property type="match status" value="1"/>
</dbReference>
<dbReference type="Bgee" id="ENSCJAG00000043588">
    <property type="expression patterns" value="Expressed in liver and 6 other cell types or tissues"/>
</dbReference>
<keyword evidence="6" id="KW-0443">Lipid metabolism</keyword>
<evidence type="ECO:0000256" key="1">
    <source>
        <dbReference type="ARBA" id="ARBA00004496"/>
    </source>
</evidence>
<dbReference type="AlphaFoldDB" id="A0A5F4WJF2"/>
<evidence type="ECO:0000313" key="11">
    <source>
        <dbReference type="Proteomes" id="UP000008225"/>
    </source>
</evidence>
<dbReference type="InterPro" id="IPR036249">
    <property type="entry name" value="Thioredoxin-like_sf"/>
</dbReference>
<dbReference type="GO" id="GO:0005737">
    <property type="term" value="C:cytoplasm"/>
    <property type="evidence" value="ECO:0007669"/>
    <property type="project" value="UniProtKB-SubCell"/>
</dbReference>
<dbReference type="GO" id="GO:0042802">
    <property type="term" value="F:identical protein binding"/>
    <property type="evidence" value="ECO:0007669"/>
    <property type="project" value="UniProtKB-ARBA"/>
</dbReference>
<keyword evidence="11" id="KW-1185">Reference proteome</keyword>
<organism evidence="10 11">
    <name type="scientific">Callithrix jacchus</name>
    <name type="common">White-tufted-ear marmoset</name>
    <name type="synonym">Simia Jacchus</name>
    <dbReference type="NCBI Taxonomy" id="9483"/>
    <lineage>
        <taxon>Eukaryota</taxon>
        <taxon>Metazoa</taxon>
        <taxon>Chordata</taxon>
        <taxon>Craniata</taxon>
        <taxon>Vertebrata</taxon>
        <taxon>Euteleostomi</taxon>
        <taxon>Mammalia</taxon>
        <taxon>Eutheria</taxon>
        <taxon>Euarchontoglires</taxon>
        <taxon>Primates</taxon>
        <taxon>Haplorrhini</taxon>
        <taxon>Platyrrhini</taxon>
        <taxon>Cebidae</taxon>
        <taxon>Callitrichinae</taxon>
        <taxon>Callithrix</taxon>
        <taxon>Callithrix</taxon>
    </lineage>
</organism>
<dbReference type="InterPro" id="IPR010987">
    <property type="entry name" value="Glutathione-S-Trfase_C-like"/>
</dbReference>
<sequence>MLGRLLAQLSFPGFPSIQLPYLIDGAHKITQSNAILRYIARKHNLCGETEEEKIRVDILENQAMDVSNQLARVCYSPDFEKLKPEYLEGIPTMMQHFSQFLGKGPWFVGDKITFVDFLAYDILDLHRIFEPTCLDAFPNLKDFISRFEVMPLYSFLFGAPFEMLSQSWSYTENNSHLLSAGFMLTVTSTLYLLCRS</sequence>
<keyword evidence="5 7" id="KW-0808">Transferase</keyword>
<feature type="domain" description="GST N-terminal" evidence="8">
    <location>
        <begin position="1"/>
        <end position="47"/>
    </location>
</feature>
<comment type="similarity">
    <text evidence="2 7">Belongs to the GST superfamily. Mu family.</text>
</comment>
<dbReference type="PANTHER" id="PTHR11571:SF137">
    <property type="entry name" value="GLUTATHIONE S-TRANSFERASE MU 4"/>
    <property type="match status" value="1"/>
</dbReference>
<evidence type="ECO:0000259" key="9">
    <source>
        <dbReference type="PROSITE" id="PS50405"/>
    </source>
</evidence>
<dbReference type="InterPro" id="IPR004045">
    <property type="entry name" value="Glutathione_S-Trfase_N"/>
</dbReference>
<dbReference type="GO" id="GO:0042178">
    <property type="term" value="P:xenobiotic catabolic process"/>
    <property type="evidence" value="ECO:0007669"/>
    <property type="project" value="UniProtKB-ARBA"/>
</dbReference>
<dbReference type="SFLD" id="SFLDS00019">
    <property type="entry name" value="Glutathione_Transferase_(cytos"/>
    <property type="match status" value="1"/>
</dbReference>
<dbReference type="Pfam" id="PF02798">
    <property type="entry name" value="GST_N"/>
    <property type="match status" value="1"/>
</dbReference>
<dbReference type="PROSITE" id="PS50404">
    <property type="entry name" value="GST_NTER"/>
    <property type="match status" value="1"/>
</dbReference>
<dbReference type="CDD" id="cd03209">
    <property type="entry name" value="GST_C_Mu"/>
    <property type="match status" value="1"/>
</dbReference>